<name>A0ABX2IVC2_9RHOB</name>
<dbReference type="InterPro" id="IPR038666">
    <property type="entry name" value="SSP1_head-tail_sf"/>
</dbReference>
<protein>
    <submittedName>
        <fullName evidence="1">Head-tail adaptor protein</fullName>
    </submittedName>
</protein>
<evidence type="ECO:0000313" key="1">
    <source>
        <dbReference type="EMBL" id="NSX56255.1"/>
    </source>
</evidence>
<keyword evidence="2" id="KW-1185">Reference proteome</keyword>
<dbReference type="Gene3D" id="2.40.10.270">
    <property type="entry name" value="Bacteriophage SPP1 head-tail adaptor protein"/>
    <property type="match status" value="1"/>
</dbReference>
<comment type="caution">
    <text evidence="1">The sequence shown here is derived from an EMBL/GenBank/DDBJ whole genome shotgun (WGS) entry which is preliminary data.</text>
</comment>
<dbReference type="InterPro" id="IPR008767">
    <property type="entry name" value="Phage_SPP1_head-tail_adaptor"/>
</dbReference>
<accession>A0ABX2IVC2</accession>
<gene>
    <name evidence="1" type="ORF">HRQ87_15780</name>
</gene>
<dbReference type="Proteomes" id="UP000777935">
    <property type="component" value="Unassembled WGS sequence"/>
</dbReference>
<reference evidence="1 2" key="1">
    <citation type="submission" date="2020-06" db="EMBL/GenBank/DDBJ databases">
        <title>Sulfitobacter algicola sp. nov., isolated from green algae.</title>
        <authorList>
            <person name="Wang C."/>
        </authorList>
    </citation>
    <scope>NUCLEOTIDE SEQUENCE [LARGE SCALE GENOMIC DNA]</scope>
    <source>
        <strain evidence="1 2">1151</strain>
    </source>
</reference>
<dbReference type="EMBL" id="JABUFE010000011">
    <property type="protein sequence ID" value="NSX56255.1"/>
    <property type="molecule type" value="Genomic_DNA"/>
</dbReference>
<dbReference type="RefSeq" id="WP_174139406.1">
    <property type="nucleotide sequence ID" value="NZ_JABUFE010000011.1"/>
</dbReference>
<dbReference type="Pfam" id="PF05521">
    <property type="entry name" value="Phage_HCP"/>
    <property type="match status" value="1"/>
</dbReference>
<evidence type="ECO:0000313" key="2">
    <source>
        <dbReference type="Proteomes" id="UP000777935"/>
    </source>
</evidence>
<sequence length="112" mass="11968">MSAVNLSRELVLEGAVQLPDGAGGFRENWQALGTLWAEIKAGSGRETSGGFGPVSRMSYRITVRGAPFGTASRPKADQRFRDGGRVFRILAVGESDANGRYLICHAIEEVAA</sequence>
<proteinExistence type="predicted"/>
<organism evidence="1 2">
    <name type="scientific">Parasulfitobacter algicola</name>
    <dbReference type="NCBI Taxonomy" id="2614809"/>
    <lineage>
        <taxon>Bacteria</taxon>
        <taxon>Pseudomonadati</taxon>
        <taxon>Pseudomonadota</taxon>
        <taxon>Alphaproteobacteria</taxon>
        <taxon>Rhodobacterales</taxon>
        <taxon>Roseobacteraceae</taxon>
        <taxon>Parasulfitobacter</taxon>
    </lineage>
</organism>